<dbReference type="InterPro" id="IPR052988">
    <property type="entry name" value="Oryzine_lactonohydrolase"/>
</dbReference>
<gene>
    <name evidence="2" type="ORF">EJ02DRAFT_441123</name>
</gene>
<dbReference type="AlphaFoldDB" id="A0A6A5T6X7"/>
<dbReference type="PANTHER" id="PTHR47064:SF2">
    <property type="entry name" value="SMP-30_GLUCONOLACTONASE_LRE-LIKE REGION DOMAIN-CONTAINING PROTEIN-RELATED"/>
    <property type="match status" value="1"/>
</dbReference>
<dbReference type="OrthoDB" id="423498at2759"/>
<evidence type="ECO:0000259" key="1">
    <source>
        <dbReference type="Pfam" id="PF08450"/>
    </source>
</evidence>
<accession>A0A6A5T6X7</accession>
<dbReference type="Pfam" id="PF08450">
    <property type="entry name" value="SGL"/>
    <property type="match status" value="1"/>
</dbReference>
<evidence type="ECO:0000313" key="2">
    <source>
        <dbReference type="EMBL" id="KAF1946516.1"/>
    </source>
</evidence>
<protein>
    <submittedName>
        <fullName evidence="2">Calcium-dependent phosphotriesterase</fullName>
    </submittedName>
</protein>
<name>A0A6A5T6X7_9PLEO</name>
<dbReference type="SUPFAM" id="SSF63829">
    <property type="entry name" value="Calcium-dependent phosphotriesterase"/>
    <property type="match status" value="1"/>
</dbReference>
<dbReference type="PANTHER" id="PTHR47064">
    <property type="entry name" value="PUTATIVE (AFU_ORTHOLOGUE AFUA_1G08990)-RELATED"/>
    <property type="match status" value="1"/>
</dbReference>
<organism evidence="2 3">
    <name type="scientific">Clathrospora elynae</name>
    <dbReference type="NCBI Taxonomy" id="706981"/>
    <lineage>
        <taxon>Eukaryota</taxon>
        <taxon>Fungi</taxon>
        <taxon>Dikarya</taxon>
        <taxon>Ascomycota</taxon>
        <taxon>Pezizomycotina</taxon>
        <taxon>Dothideomycetes</taxon>
        <taxon>Pleosporomycetidae</taxon>
        <taxon>Pleosporales</taxon>
        <taxon>Diademaceae</taxon>
        <taxon>Clathrospora</taxon>
    </lineage>
</organism>
<reference evidence="2" key="1">
    <citation type="journal article" date="2020" name="Stud. Mycol.">
        <title>101 Dothideomycetes genomes: a test case for predicting lifestyles and emergence of pathogens.</title>
        <authorList>
            <person name="Haridas S."/>
            <person name="Albert R."/>
            <person name="Binder M."/>
            <person name="Bloem J."/>
            <person name="Labutti K."/>
            <person name="Salamov A."/>
            <person name="Andreopoulos B."/>
            <person name="Baker S."/>
            <person name="Barry K."/>
            <person name="Bills G."/>
            <person name="Bluhm B."/>
            <person name="Cannon C."/>
            <person name="Castanera R."/>
            <person name="Culley D."/>
            <person name="Daum C."/>
            <person name="Ezra D."/>
            <person name="Gonzalez J."/>
            <person name="Henrissat B."/>
            <person name="Kuo A."/>
            <person name="Liang C."/>
            <person name="Lipzen A."/>
            <person name="Lutzoni F."/>
            <person name="Magnuson J."/>
            <person name="Mondo S."/>
            <person name="Nolan M."/>
            <person name="Ohm R."/>
            <person name="Pangilinan J."/>
            <person name="Park H.-J."/>
            <person name="Ramirez L."/>
            <person name="Alfaro M."/>
            <person name="Sun H."/>
            <person name="Tritt A."/>
            <person name="Yoshinaga Y."/>
            <person name="Zwiers L.-H."/>
            <person name="Turgeon B."/>
            <person name="Goodwin S."/>
            <person name="Spatafora J."/>
            <person name="Crous P."/>
            <person name="Grigoriev I."/>
        </authorList>
    </citation>
    <scope>NUCLEOTIDE SEQUENCE</scope>
    <source>
        <strain evidence="2">CBS 161.51</strain>
    </source>
</reference>
<dbReference type="Proteomes" id="UP000800038">
    <property type="component" value="Unassembled WGS sequence"/>
</dbReference>
<dbReference type="EMBL" id="ML976003">
    <property type="protein sequence ID" value="KAF1946516.1"/>
    <property type="molecule type" value="Genomic_DNA"/>
</dbReference>
<dbReference type="Gene3D" id="2.120.10.30">
    <property type="entry name" value="TolB, C-terminal domain"/>
    <property type="match status" value="1"/>
</dbReference>
<dbReference type="InterPro" id="IPR013658">
    <property type="entry name" value="SGL"/>
</dbReference>
<feature type="domain" description="SMP-30/Gluconolactonase/LRE-like region" evidence="1">
    <location>
        <begin position="113"/>
        <end position="279"/>
    </location>
</feature>
<keyword evidence="3" id="KW-1185">Reference proteome</keyword>
<proteinExistence type="predicted"/>
<dbReference type="InterPro" id="IPR011042">
    <property type="entry name" value="6-blade_b-propeller_TolB-like"/>
</dbReference>
<sequence length="316" mass="34881">MDEPMFLICNVRFNDILGAHADIKLSLQEDIAFAYQAGVYDSKGDFIHVTSNQIGTSIGTEKIVVISKLTRNLYGDEGVAYNDGILDGVLFCSQGDVENPAGLVHIEFDYPFRIRNVVNNYHGRRFNSPKDAAIHSNGSVWFTDPIYGYDQWLRPVPELLNQVYRFDPHTGDVRVMVDGFGRPSGICFSPYEKVCYISDTDFIHGDGNIEFTRASTMYAYDIKSAANVGLSDGLSCDTTGNVYAVCGDGLSIWSPGGVLLGKVLVPGGLANFCFGKKGELFLLNDKKFWVLKVVDTIKGAVLNREGARVEEQIDLE</sequence>
<evidence type="ECO:0000313" key="3">
    <source>
        <dbReference type="Proteomes" id="UP000800038"/>
    </source>
</evidence>